<comment type="caution">
    <text evidence="1">The sequence shown here is derived from an EMBL/GenBank/DDBJ whole genome shotgun (WGS) entry which is preliminary data.</text>
</comment>
<dbReference type="GO" id="GO:0020037">
    <property type="term" value="F:heme binding"/>
    <property type="evidence" value="ECO:0007669"/>
    <property type="project" value="InterPro"/>
</dbReference>
<dbReference type="Proteomes" id="UP000886251">
    <property type="component" value="Unassembled WGS sequence"/>
</dbReference>
<dbReference type="EMBL" id="DRKP01000157">
    <property type="protein sequence ID" value="HEB97258.1"/>
    <property type="molecule type" value="Genomic_DNA"/>
</dbReference>
<dbReference type="SUPFAM" id="SSF48695">
    <property type="entry name" value="Multiheme cytochromes"/>
    <property type="match status" value="1"/>
</dbReference>
<evidence type="ECO:0000313" key="1">
    <source>
        <dbReference type="EMBL" id="HEB97258.1"/>
    </source>
</evidence>
<reference evidence="1" key="1">
    <citation type="journal article" date="2020" name="mSystems">
        <title>Genome- and Community-Level Interaction Insights into Carbon Utilization and Element Cycling Functions of Hydrothermarchaeota in Hydrothermal Sediment.</title>
        <authorList>
            <person name="Zhou Z."/>
            <person name="Liu Y."/>
            <person name="Xu W."/>
            <person name="Pan J."/>
            <person name="Luo Z.H."/>
            <person name="Li M."/>
        </authorList>
    </citation>
    <scope>NUCLEOTIDE SEQUENCE [LARGE SCALE GENOMIC DNA]</scope>
    <source>
        <strain evidence="1">HyVt-443</strain>
    </source>
</reference>
<dbReference type="SUPFAM" id="SSF47175">
    <property type="entry name" value="Cytochromes"/>
    <property type="match status" value="1"/>
</dbReference>
<dbReference type="InterPro" id="IPR002321">
    <property type="entry name" value="Cyt_c_II"/>
</dbReference>
<organism evidence="1">
    <name type="scientific">Sedimenticola thiotaurini</name>
    <dbReference type="NCBI Taxonomy" id="1543721"/>
    <lineage>
        <taxon>Bacteria</taxon>
        <taxon>Pseudomonadati</taxon>
        <taxon>Pseudomonadota</taxon>
        <taxon>Gammaproteobacteria</taxon>
        <taxon>Chromatiales</taxon>
        <taxon>Sedimenticolaceae</taxon>
        <taxon>Sedimenticola</taxon>
    </lineage>
</organism>
<protein>
    <recommendedName>
        <fullName evidence="2">Cytochrome c domain-containing protein</fullName>
    </recommendedName>
</protein>
<dbReference type="GO" id="GO:0022900">
    <property type="term" value="P:electron transport chain"/>
    <property type="evidence" value="ECO:0007669"/>
    <property type="project" value="InterPro"/>
</dbReference>
<dbReference type="GO" id="GO:0009055">
    <property type="term" value="F:electron transfer activity"/>
    <property type="evidence" value="ECO:0007669"/>
    <property type="project" value="InterPro"/>
</dbReference>
<dbReference type="GO" id="GO:0005506">
    <property type="term" value="F:iron ion binding"/>
    <property type="evidence" value="ECO:0007669"/>
    <property type="project" value="InterPro"/>
</dbReference>
<accession>A0A831RPD9</accession>
<dbReference type="InterPro" id="IPR036280">
    <property type="entry name" value="Multihaem_cyt_sf"/>
</dbReference>
<gene>
    <name evidence="1" type="ORF">ENI96_12625</name>
</gene>
<sequence length="227" mass="25738">MFRLRREMQAVRWYAAREEQERLQQWSDRLARDYRSIAEMVPEWGDELELEALERLQEAAAAGEFDRIGRSLRRIGTSCSGCHREYRAVAALLYRTPDFGRVTVEDSETLEEVPYREAMGRLSTLVNRIKIASVDGDRKTALEALSELARRLDDLAAGCSGCHRDAAPRERILGSAHRELLQGLSRSIGAGDRKQTGRRLGELAVTSCARCHGVHRTLSDIRREIAE</sequence>
<dbReference type="PROSITE" id="PS51009">
    <property type="entry name" value="CYTCII"/>
    <property type="match status" value="1"/>
</dbReference>
<dbReference type="AlphaFoldDB" id="A0A831RPD9"/>
<dbReference type="InterPro" id="IPR010980">
    <property type="entry name" value="Cyt_c/b562"/>
</dbReference>
<proteinExistence type="predicted"/>
<name>A0A831RPD9_9GAMM</name>
<dbReference type="Gene3D" id="1.20.120.10">
    <property type="entry name" value="Cytochrome c/b562"/>
    <property type="match status" value="1"/>
</dbReference>
<evidence type="ECO:0008006" key="2">
    <source>
        <dbReference type="Google" id="ProtNLM"/>
    </source>
</evidence>